<organism evidence="3">
    <name type="scientific">Vibrio alginolyticus</name>
    <dbReference type="NCBI Taxonomy" id="663"/>
    <lineage>
        <taxon>Bacteria</taxon>
        <taxon>Pseudomonadati</taxon>
        <taxon>Pseudomonadota</taxon>
        <taxon>Gammaproteobacteria</taxon>
        <taxon>Vibrionales</taxon>
        <taxon>Vibrionaceae</taxon>
        <taxon>Vibrio</taxon>
    </lineage>
</organism>
<keyword evidence="1" id="KW-0472">Membrane</keyword>
<feature type="transmembrane region" description="Helical" evidence="1">
    <location>
        <begin position="155"/>
        <end position="174"/>
    </location>
</feature>
<dbReference type="RefSeq" id="WP_086046898.1">
    <property type="nucleotide sequence ID" value="NZ_CP017889.1"/>
</dbReference>
<dbReference type="PANTHER" id="PTHR33121">
    <property type="entry name" value="CYCLIC DI-GMP PHOSPHODIESTERASE PDEF"/>
    <property type="match status" value="1"/>
</dbReference>
<reference evidence="4" key="2">
    <citation type="submission" date="2019-11" db="EMBL/GenBank/DDBJ databases">
        <authorList>
            <consortium name="PulseNet: The National Subtyping Network for Foodborne Disease Surveillance"/>
            <person name="Tarr C.L."/>
            <person name="Trees E."/>
            <person name="Katz L.S."/>
            <person name="Carleton-Romer H.A."/>
            <person name="Stroika S."/>
            <person name="Kucerova Z."/>
            <person name="Roache K.F."/>
            <person name="Sabol A.L."/>
            <person name="Besser J."/>
            <person name="Gerner-Smidt P."/>
        </authorList>
    </citation>
    <scope>NUCLEOTIDE SEQUENCE</scope>
    <source>
        <strain evidence="4">PNUSAV001129</strain>
    </source>
</reference>
<dbReference type="CDD" id="cd01948">
    <property type="entry name" value="EAL"/>
    <property type="match status" value="1"/>
</dbReference>
<dbReference type="AlphaFoldDB" id="A0A1W6U6Y5"/>
<name>A0A1W6U6Y5_VIBAL</name>
<dbReference type="EMBL" id="CP017902">
    <property type="protein sequence ID" value="ARP18785.1"/>
    <property type="molecule type" value="Genomic_DNA"/>
</dbReference>
<dbReference type="InterPro" id="IPR050706">
    <property type="entry name" value="Cyclic-di-GMP_PDE-like"/>
</dbReference>
<dbReference type="GO" id="GO:0071111">
    <property type="term" value="F:cyclic-guanylate-specific phosphodiesterase activity"/>
    <property type="evidence" value="ECO:0007669"/>
    <property type="project" value="InterPro"/>
</dbReference>
<dbReference type="EMBL" id="AAXMUW010000008">
    <property type="protein sequence ID" value="EGQ9134667.1"/>
    <property type="molecule type" value="Genomic_DNA"/>
</dbReference>
<evidence type="ECO:0000313" key="3">
    <source>
        <dbReference type="EMBL" id="ARP18785.1"/>
    </source>
</evidence>
<protein>
    <submittedName>
        <fullName evidence="3">EAL domain-containing protein</fullName>
    </submittedName>
</protein>
<dbReference type="Gene3D" id="3.20.20.450">
    <property type="entry name" value="EAL domain"/>
    <property type="match status" value="1"/>
</dbReference>
<dbReference type="Pfam" id="PF00563">
    <property type="entry name" value="EAL"/>
    <property type="match status" value="1"/>
</dbReference>
<dbReference type="InterPro" id="IPR001633">
    <property type="entry name" value="EAL_dom"/>
</dbReference>
<dbReference type="SMART" id="SM00052">
    <property type="entry name" value="EAL"/>
    <property type="match status" value="1"/>
</dbReference>
<feature type="transmembrane region" description="Helical" evidence="1">
    <location>
        <begin position="321"/>
        <end position="342"/>
    </location>
</feature>
<evidence type="ECO:0000313" key="4">
    <source>
        <dbReference type="EMBL" id="EGQ9134667.1"/>
    </source>
</evidence>
<dbReference type="Proteomes" id="UP000714625">
    <property type="component" value="Unassembled WGS sequence"/>
</dbReference>
<sequence>MIRFEIGNQICVCLSENEISLELNQSLHHSIPVNPNEYAILSTIATYGSLNTPISQRLIESKITQQYKMTLPENGFKNAVAALRKKFRKLTEEHLTTNKNIIENIHRTGYFIPFTMQNNHQNGIEHQQKINQYTTNSLRKALRICLRNKKIYSEAMWVVLITAIIFFAICYYAINSIVKHNYLDNAFEIAESLSRRSCFANESELKSLFDNVKLVESSMMLDRFNIRCLVTPETVVPVSKKAFEEWSNNNNYTTQSFDLNNATVLVRVKNINLSDNVENHISRFFLSGMKLSTNTGTSLEIGNTNERFFNYHVKNSGYKEVYYISGPFQSIILLSLLFLIILRHRSLQAFMAYLCAIRQFKIKLEPIYNTSAQKIVHYEALSRFKVKNTQRFIETLIRNGLLLTHTLLVIDSIYTKQKALPIPISINVCPSLLRGRNFSILYRELSNRDCRLLTIEITENASMYYTSEIYGNVAKLKALDCKISIDDFGTGNNNVALISKLNPDYLKIDREFVIGLKTDDKKIETLRQLIAMGNTYRCTVIVEGVETADSAHLLTTLGAYIHQGYYYPLHC</sequence>
<feature type="domain" description="EAL" evidence="2">
    <location>
        <begin position="343"/>
        <end position="571"/>
    </location>
</feature>
<keyword evidence="1" id="KW-1133">Transmembrane helix</keyword>
<dbReference type="InterPro" id="IPR035919">
    <property type="entry name" value="EAL_sf"/>
</dbReference>
<dbReference type="PANTHER" id="PTHR33121:SF70">
    <property type="entry name" value="SIGNALING PROTEIN YKOW"/>
    <property type="match status" value="1"/>
</dbReference>
<accession>A0A1W6U6Y5</accession>
<proteinExistence type="predicted"/>
<reference evidence="3" key="1">
    <citation type="submission" date="2016-10" db="EMBL/GenBank/DDBJ databases">
        <title>The High Quality Genome of Vibrio alginolyticus K01M1.</title>
        <authorList>
            <person name="Wendling C."/>
            <person name="Chibani C.M."/>
            <person name="Hertel R."/>
            <person name="Sproer C."/>
            <person name="Bunk B."/>
            <person name="Overmann J."/>
            <person name="Roth O."/>
            <person name="Liesegang H."/>
        </authorList>
    </citation>
    <scope>NUCLEOTIDE SEQUENCE</scope>
    <source>
        <strain evidence="3">K05K4</strain>
    </source>
</reference>
<dbReference type="SUPFAM" id="SSF141868">
    <property type="entry name" value="EAL domain-like"/>
    <property type="match status" value="1"/>
</dbReference>
<evidence type="ECO:0000256" key="1">
    <source>
        <dbReference type="SAM" id="Phobius"/>
    </source>
</evidence>
<dbReference type="PROSITE" id="PS50883">
    <property type="entry name" value="EAL"/>
    <property type="match status" value="1"/>
</dbReference>
<evidence type="ECO:0000259" key="2">
    <source>
        <dbReference type="PROSITE" id="PS50883"/>
    </source>
</evidence>
<keyword evidence="1" id="KW-0812">Transmembrane</keyword>
<gene>
    <name evidence="4" type="ORF">GHY86_05780</name>
    <name evidence="3" type="ORF">K05K4_19510</name>
</gene>